<dbReference type="Proteomes" id="UP001177160">
    <property type="component" value="Unassembled WGS sequence"/>
</dbReference>
<gene>
    <name evidence="2" type="ORF">N7548_07845</name>
</gene>
<accession>A0ABT2Y7L3</accession>
<name>A0ABT2Y7L3_9MOLU</name>
<dbReference type="RefSeq" id="WP_263608918.1">
    <property type="nucleotide sequence ID" value="NZ_JAOVQM010000008.1"/>
</dbReference>
<dbReference type="EMBL" id="JAOVQM010000008">
    <property type="protein sequence ID" value="MCV2232729.1"/>
    <property type="molecule type" value="Genomic_DNA"/>
</dbReference>
<evidence type="ECO:0000313" key="3">
    <source>
        <dbReference type="Proteomes" id="UP001177160"/>
    </source>
</evidence>
<dbReference type="Pfam" id="PF16403">
    <property type="entry name" value="Bact_surface_Ig-like"/>
    <property type="match status" value="1"/>
</dbReference>
<dbReference type="InterPro" id="IPR013783">
    <property type="entry name" value="Ig-like_fold"/>
</dbReference>
<comment type="caution">
    <text evidence="2">The sequence shown here is derived from an EMBL/GenBank/DDBJ whole genome shotgun (WGS) entry which is preliminary data.</text>
</comment>
<organism evidence="2 3">
    <name type="scientific">Paracholeplasma manati</name>
    <dbReference type="NCBI Taxonomy" id="591373"/>
    <lineage>
        <taxon>Bacteria</taxon>
        <taxon>Bacillati</taxon>
        <taxon>Mycoplasmatota</taxon>
        <taxon>Mollicutes</taxon>
        <taxon>Acholeplasmatales</taxon>
        <taxon>Acholeplasmataceae</taxon>
        <taxon>Paracholeplasma</taxon>
    </lineage>
</organism>
<dbReference type="PROSITE" id="PS51257">
    <property type="entry name" value="PROKAR_LIPOPROTEIN"/>
    <property type="match status" value="1"/>
</dbReference>
<proteinExistence type="predicted"/>
<feature type="domain" description="Pesticidal crystal protein Cry22Aa Ig-like" evidence="1">
    <location>
        <begin position="112"/>
        <end position="172"/>
    </location>
</feature>
<dbReference type="Gene3D" id="2.60.40.10">
    <property type="entry name" value="Immunoglobulins"/>
    <property type="match status" value="1"/>
</dbReference>
<keyword evidence="3" id="KW-1185">Reference proteome</keyword>
<reference evidence="2" key="1">
    <citation type="submission" date="2022-09" db="EMBL/GenBank/DDBJ databases">
        <title>Novel Mycoplasma species identified in domestic and wild animals.</title>
        <authorList>
            <person name="Volokhov D.V."/>
            <person name="Furtak V.A."/>
            <person name="Zagorodnyaya T.A."/>
        </authorList>
    </citation>
    <scope>NUCLEOTIDE SEQUENCE</scope>
    <source>
        <strain evidence="2">Oakley</strain>
    </source>
</reference>
<protein>
    <submittedName>
        <fullName evidence="2">DUF5011 domain-containing protein</fullName>
    </submittedName>
</protein>
<evidence type="ECO:0000259" key="1">
    <source>
        <dbReference type="Pfam" id="PF16403"/>
    </source>
</evidence>
<sequence>MKTKILLLLIVLLFVLTGCGEVDPNQIRFELNPGVDTVEVNSTFHDAGVRASYYGLPIQVEIIENTIDMTTVGQYQITYQIDYRGIILSITRVVFVVDETAPTAVLNPGVDTIVVGASWTDASVTASDNSGDEVTVTTTGFVNTNFAGNYMITYTLTDPSGNQSIYYRWVFVIEDVN</sequence>
<dbReference type="InterPro" id="IPR032179">
    <property type="entry name" value="Cry22Aa_Ig-like"/>
</dbReference>
<evidence type="ECO:0000313" key="2">
    <source>
        <dbReference type="EMBL" id="MCV2232729.1"/>
    </source>
</evidence>